<feature type="coiled-coil region" evidence="3">
    <location>
        <begin position="157"/>
        <end position="184"/>
    </location>
</feature>
<evidence type="ECO:0000313" key="5">
    <source>
        <dbReference type="EMBL" id="POR55172.1"/>
    </source>
</evidence>
<dbReference type="Pfam" id="PF00990">
    <property type="entry name" value="GGDEF"/>
    <property type="match status" value="1"/>
</dbReference>
<dbReference type="GO" id="GO:0052621">
    <property type="term" value="F:diguanylate cyclase activity"/>
    <property type="evidence" value="ECO:0007669"/>
    <property type="project" value="UniProtKB-EC"/>
</dbReference>
<dbReference type="OrthoDB" id="9812260at2"/>
<sequence length="358" mass="39746">MSGLLAMSDHAQISAQSCDLADQVVAAMRDHGSPGYPRAFEVWYAHLSGEMPAVSMAMNAILASSEGKVGVADIDNLYDRFIGNDRLAKQAERTSLQVLGEIDGLMSLVDKTLLSSERYHGRLSAMSEDVPPAADRQRLREWVEALVLSTREEVTRKTQLEAQLRNSSNEIRNLREALEMTRAEALTDPLTGLANRRHFEEMLQKSIDQATLRREPFALVMADIDYFKKFNDAHGHLTGDQVLRLVARTMKDKFKEKAVITRFGGEEFAIILPESDLVAGKFGAETVRQALLTRELVKRSTNENLGRITISLGVAGYRRGDTAGSLVDRADQALMQAKRDGRNRTVTEEALEALSRVA</sequence>
<dbReference type="EC" id="2.7.7.65" evidence="1"/>
<dbReference type="PANTHER" id="PTHR45138">
    <property type="entry name" value="REGULATORY COMPONENTS OF SENSORY TRANSDUCTION SYSTEM"/>
    <property type="match status" value="1"/>
</dbReference>
<keyword evidence="3" id="KW-0175">Coiled coil</keyword>
<evidence type="ECO:0000256" key="2">
    <source>
        <dbReference type="ARBA" id="ARBA00034247"/>
    </source>
</evidence>
<evidence type="ECO:0000256" key="1">
    <source>
        <dbReference type="ARBA" id="ARBA00012528"/>
    </source>
</evidence>
<feature type="domain" description="GGDEF" evidence="4">
    <location>
        <begin position="215"/>
        <end position="350"/>
    </location>
</feature>
<dbReference type="AlphaFoldDB" id="A0A2S4MK96"/>
<dbReference type="CDD" id="cd01949">
    <property type="entry name" value="GGDEF"/>
    <property type="match status" value="1"/>
</dbReference>
<dbReference type="GO" id="GO:1902201">
    <property type="term" value="P:negative regulation of bacterial-type flagellum-dependent cell motility"/>
    <property type="evidence" value="ECO:0007669"/>
    <property type="project" value="TreeGrafter"/>
</dbReference>
<dbReference type="EMBL" id="PQFZ01000002">
    <property type="protein sequence ID" value="POR55172.1"/>
    <property type="molecule type" value="Genomic_DNA"/>
</dbReference>
<name>A0A2S4MK96_9HYPH</name>
<dbReference type="SUPFAM" id="SSF55073">
    <property type="entry name" value="Nucleotide cyclase"/>
    <property type="match status" value="1"/>
</dbReference>
<dbReference type="InterPro" id="IPR050469">
    <property type="entry name" value="Diguanylate_Cyclase"/>
</dbReference>
<dbReference type="RefSeq" id="WP_103716737.1">
    <property type="nucleotide sequence ID" value="NZ_PQFZ01000002.1"/>
</dbReference>
<keyword evidence="6" id="KW-1185">Reference proteome</keyword>
<dbReference type="SMART" id="SM00267">
    <property type="entry name" value="GGDEF"/>
    <property type="match status" value="1"/>
</dbReference>
<dbReference type="PROSITE" id="PS50887">
    <property type="entry name" value="GGDEF"/>
    <property type="match status" value="1"/>
</dbReference>
<dbReference type="InterPro" id="IPR043128">
    <property type="entry name" value="Rev_trsase/Diguanyl_cyclase"/>
</dbReference>
<dbReference type="GO" id="GO:0005886">
    <property type="term" value="C:plasma membrane"/>
    <property type="evidence" value="ECO:0007669"/>
    <property type="project" value="TreeGrafter"/>
</dbReference>
<protein>
    <recommendedName>
        <fullName evidence="1">diguanylate cyclase</fullName>
        <ecNumber evidence="1">2.7.7.65</ecNumber>
    </recommendedName>
</protein>
<proteinExistence type="predicted"/>
<dbReference type="NCBIfam" id="TIGR00254">
    <property type="entry name" value="GGDEF"/>
    <property type="match status" value="1"/>
</dbReference>
<reference evidence="5 6" key="1">
    <citation type="submission" date="2018-01" db="EMBL/GenBank/DDBJ databases">
        <title>Genomic Encyclopedia of Type Strains, Phase III (KMG-III): the genomes of soil and plant-associated and newly described type strains.</title>
        <authorList>
            <person name="Whitman W."/>
        </authorList>
    </citation>
    <scope>NUCLEOTIDE SEQUENCE [LARGE SCALE GENOMIC DNA]</scope>
    <source>
        <strain evidence="5 6">1131</strain>
    </source>
</reference>
<dbReference type="Proteomes" id="UP000236919">
    <property type="component" value="Unassembled WGS sequence"/>
</dbReference>
<comment type="caution">
    <text evidence="5">The sequence shown here is derived from an EMBL/GenBank/DDBJ whole genome shotgun (WGS) entry which is preliminary data.</text>
</comment>
<accession>A0A2S4MK96</accession>
<evidence type="ECO:0000313" key="6">
    <source>
        <dbReference type="Proteomes" id="UP000236919"/>
    </source>
</evidence>
<dbReference type="PANTHER" id="PTHR45138:SF9">
    <property type="entry name" value="DIGUANYLATE CYCLASE DGCM-RELATED"/>
    <property type="match status" value="1"/>
</dbReference>
<dbReference type="InterPro" id="IPR029787">
    <property type="entry name" value="Nucleotide_cyclase"/>
</dbReference>
<evidence type="ECO:0000256" key="3">
    <source>
        <dbReference type="SAM" id="Coils"/>
    </source>
</evidence>
<dbReference type="GO" id="GO:0043709">
    <property type="term" value="P:cell adhesion involved in single-species biofilm formation"/>
    <property type="evidence" value="ECO:0007669"/>
    <property type="project" value="TreeGrafter"/>
</dbReference>
<dbReference type="Gene3D" id="3.30.70.270">
    <property type="match status" value="1"/>
</dbReference>
<dbReference type="FunFam" id="3.30.70.270:FF:000001">
    <property type="entry name" value="Diguanylate cyclase domain protein"/>
    <property type="match status" value="1"/>
</dbReference>
<organism evidence="5 6">
    <name type="scientific">Bosea psychrotolerans</name>
    <dbReference type="NCBI Taxonomy" id="1871628"/>
    <lineage>
        <taxon>Bacteria</taxon>
        <taxon>Pseudomonadati</taxon>
        <taxon>Pseudomonadota</taxon>
        <taxon>Alphaproteobacteria</taxon>
        <taxon>Hyphomicrobiales</taxon>
        <taxon>Boseaceae</taxon>
        <taxon>Bosea</taxon>
    </lineage>
</organism>
<gene>
    <name evidence="5" type="ORF">CYD53_10256</name>
</gene>
<dbReference type="InterPro" id="IPR000160">
    <property type="entry name" value="GGDEF_dom"/>
</dbReference>
<comment type="catalytic activity">
    <reaction evidence="2">
        <text>2 GTP = 3',3'-c-di-GMP + 2 diphosphate</text>
        <dbReference type="Rhea" id="RHEA:24898"/>
        <dbReference type="ChEBI" id="CHEBI:33019"/>
        <dbReference type="ChEBI" id="CHEBI:37565"/>
        <dbReference type="ChEBI" id="CHEBI:58805"/>
        <dbReference type="EC" id="2.7.7.65"/>
    </reaction>
</comment>
<evidence type="ECO:0000259" key="4">
    <source>
        <dbReference type="PROSITE" id="PS50887"/>
    </source>
</evidence>